<evidence type="ECO:0000313" key="1">
    <source>
        <dbReference type="EMBL" id="CRK99364.1"/>
    </source>
</evidence>
<name>A0A1J1IIJ4_9DIPT</name>
<dbReference type="AlphaFoldDB" id="A0A1J1IIJ4"/>
<sequence length="59" mass="6800">MMESFVCKKEEVDDVEWGSCSRVALLRYNDESEKNGKRNEQNLLSEKDLFVLSPKASES</sequence>
<proteinExistence type="predicted"/>
<dbReference type="EMBL" id="CVRI01000050">
    <property type="protein sequence ID" value="CRK99364.1"/>
    <property type="molecule type" value="Genomic_DNA"/>
</dbReference>
<protein>
    <submittedName>
        <fullName evidence="1">CLUMA_CG012799, isoform A</fullName>
    </submittedName>
</protein>
<organism evidence="1 2">
    <name type="scientific">Clunio marinus</name>
    <dbReference type="NCBI Taxonomy" id="568069"/>
    <lineage>
        <taxon>Eukaryota</taxon>
        <taxon>Metazoa</taxon>
        <taxon>Ecdysozoa</taxon>
        <taxon>Arthropoda</taxon>
        <taxon>Hexapoda</taxon>
        <taxon>Insecta</taxon>
        <taxon>Pterygota</taxon>
        <taxon>Neoptera</taxon>
        <taxon>Endopterygota</taxon>
        <taxon>Diptera</taxon>
        <taxon>Nematocera</taxon>
        <taxon>Chironomoidea</taxon>
        <taxon>Chironomidae</taxon>
        <taxon>Clunio</taxon>
    </lineage>
</organism>
<dbReference type="Proteomes" id="UP000183832">
    <property type="component" value="Unassembled WGS sequence"/>
</dbReference>
<keyword evidence="2" id="KW-1185">Reference proteome</keyword>
<reference evidence="1 2" key="1">
    <citation type="submission" date="2015-04" db="EMBL/GenBank/DDBJ databases">
        <authorList>
            <person name="Syromyatnikov M.Y."/>
            <person name="Popov V.N."/>
        </authorList>
    </citation>
    <scope>NUCLEOTIDE SEQUENCE [LARGE SCALE GENOMIC DNA]</scope>
</reference>
<accession>A0A1J1IIJ4</accession>
<evidence type="ECO:0000313" key="2">
    <source>
        <dbReference type="Proteomes" id="UP000183832"/>
    </source>
</evidence>
<gene>
    <name evidence="1" type="ORF">CLUMA_CG012799</name>
</gene>